<accession>A0A2N3KZV2</accession>
<protein>
    <submittedName>
        <fullName evidence="6">LysR family transcriptional regulator</fullName>
    </submittedName>
</protein>
<dbReference type="EMBL" id="NWTK01000001">
    <property type="protein sequence ID" value="PKR55996.1"/>
    <property type="molecule type" value="Genomic_DNA"/>
</dbReference>
<keyword evidence="4" id="KW-0804">Transcription</keyword>
<dbReference type="InterPro" id="IPR000847">
    <property type="entry name" value="LysR_HTH_N"/>
</dbReference>
<dbReference type="Gene3D" id="3.40.190.10">
    <property type="entry name" value="Periplasmic binding protein-like II"/>
    <property type="match status" value="2"/>
</dbReference>
<dbReference type="PROSITE" id="PS50931">
    <property type="entry name" value="HTH_LYSR"/>
    <property type="match status" value="1"/>
</dbReference>
<dbReference type="SUPFAM" id="SSF53850">
    <property type="entry name" value="Periplasmic binding protein-like II"/>
    <property type="match status" value="1"/>
</dbReference>
<dbReference type="GO" id="GO:0000976">
    <property type="term" value="F:transcription cis-regulatory region binding"/>
    <property type="evidence" value="ECO:0007669"/>
    <property type="project" value="TreeGrafter"/>
</dbReference>
<dbReference type="Gene3D" id="1.10.10.10">
    <property type="entry name" value="Winged helix-like DNA-binding domain superfamily/Winged helix DNA-binding domain"/>
    <property type="match status" value="1"/>
</dbReference>
<dbReference type="FunFam" id="1.10.10.10:FF:000001">
    <property type="entry name" value="LysR family transcriptional regulator"/>
    <property type="match status" value="1"/>
</dbReference>
<evidence type="ECO:0000256" key="4">
    <source>
        <dbReference type="ARBA" id="ARBA00023163"/>
    </source>
</evidence>
<keyword evidence="2" id="KW-0805">Transcription regulation</keyword>
<dbReference type="GO" id="GO:0003700">
    <property type="term" value="F:DNA-binding transcription factor activity"/>
    <property type="evidence" value="ECO:0007669"/>
    <property type="project" value="InterPro"/>
</dbReference>
<gene>
    <name evidence="6" type="ORF">COO20_01930</name>
</gene>
<evidence type="ECO:0000313" key="6">
    <source>
        <dbReference type="EMBL" id="PKR55996.1"/>
    </source>
</evidence>
<dbReference type="PANTHER" id="PTHR30126">
    <property type="entry name" value="HTH-TYPE TRANSCRIPTIONAL REGULATOR"/>
    <property type="match status" value="1"/>
</dbReference>
<dbReference type="Proteomes" id="UP000233597">
    <property type="component" value="Unassembled WGS sequence"/>
</dbReference>
<evidence type="ECO:0000313" key="7">
    <source>
        <dbReference type="Proteomes" id="UP000233597"/>
    </source>
</evidence>
<evidence type="ECO:0000256" key="1">
    <source>
        <dbReference type="ARBA" id="ARBA00009437"/>
    </source>
</evidence>
<dbReference type="Pfam" id="PF03466">
    <property type="entry name" value="LysR_substrate"/>
    <property type="match status" value="1"/>
</dbReference>
<evidence type="ECO:0000259" key="5">
    <source>
        <dbReference type="PROSITE" id="PS50931"/>
    </source>
</evidence>
<dbReference type="SUPFAM" id="SSF46785">
    <property type="entry name" value="Winged helix' DNA-binding domain"/>
    <property type="match status" value="1"/>
</dbReference>
<dbReference type="InterPro" id="IPR036388">
    <property type="entry name" value="WH-like_DNA-bd_sf"/>
</dbReference>
<dbReference type="Pfam" id="PF00126">
    <property type="entry name" value="HTH_1"/>
    <property type="match status" value="1"/>
</dbReference>
<comment type="caution">
    <text evidence="6">The sequence shown here is derived from an EMBL/GenBank/DDBJ whole genome shotgun (WGS) entry which is preliminary data.</text>
</comment>
<dbReference type="OrthoDB" id="9815174at2"/>
<evidence type="ECO:0000256" key="3">
    <source>
        <dbReference type="ARBA" id="ARBA00023125"/>
    </source>
</evidence>
<dbReference type="RefSeq" id="WP_101263985.1">
    <property type="nucleotide sequence ID" value="NZ_NWTK01000001.1"/>
</dbReference>
<dbReference type="AlphaFoldDB" id="A0A2N3KZV2"/>
<dbReference type="PRINTS" id="PR00039">
    <property type="entry name" value="HTHLYSR"/>
</dbReference>
<feature type="domain" description="HTH lysR-type" evidence="5">
    <location>
        <begin position="1"/>
        <end position="58"/>
    </location>
</feature>
<comment type="similarity">
    <text evidence="1">Belongs to the LysR transcriptional regulatory family.</text>
</comment>
<keyword evidence="3" id="KW-0238">DNA-binding</keyword>
<dbReference type="InterPro" id="IPR005119">
    <property type="entry name" value="LysR_subst-bd"/>
</dbReference>
<reference evidence="6 7" key="1">
    <citation type="submission" date="2017-09" db="EMBL/GenBank/DDBJ databases">
        <title>Biodiversity and function of Thalassospira species in the particle-attached aromatic-hydrocarbon-degrading consortia from the surface seawater of the South China Sea.</title>
        <authorList>
            <person name="Dong C."/>
            <person name="Liu R."/>
            <person name="Shao Z."/>
        </authorList>
    </citation>
    <scope>NUCLEOTIDE SEQUENCE [LARGE SCALE GENOMIC DNA]</scope>
    <source>
        <strain evidence="6 7">CSC1P2</strain>
    </source>
</reference>
<name>A0A2N3KZV2_9PROT</name>
<proteinExistence type="inferred from homology"/>
<evidence type="ECO:0000256" key="2">
    <source>
        <dbReference type="ARBA" id="ARBA00023015"/>
    </source>
</evidence>
<sequence>MDTRELQTLIAVAEEQSFHGAASRLGLTQPAVTRRVQRLETRTGCALFDRTVKPLRPTPAGQRALAEARDLLRRLAGFTEIVKTGTSPQGPVKIGVSHGVAPLVTAETIRQLHVSFPKSQLSLRSGWASEMLPLLRRGEIDALLSLDDPQTGIGGVASTDFPKSIQVDALFDDRIIPIGPANDPNPPQSIAELAQRPIVLLPEGCSFRAMGNLLAQRQGVAFHSILEVSALDLQIEMVAAGVGYGITAERYCKLSRSAPDLALLDIADASWPMKVVMVRRVTSPDIHTVLDCFANIVSCSATGKPAITNDAQK</sequence>
<dbReference type="PANTHER" id="PTHR30126:SF39">
    <property type="entry name" value="HTH-TYPE TRANSCRIPTIONAL REGULATOR CYSL"/>
    <property type="match status" value="1"/>
</dbReference>
<organism evidence="6 7">
    <name type="scientific">Thalassospira marina</name>
    <dbReference type="NCBI Taxonomy" id="2048283"/>
    <lineage>
        <taxon>Bacteria</taxon>
        <taxon>Pseudomonadati</taxon>
        <taxon>Pseudomonadota</taxon>
        <taxon>Alphaproteobacteria</taxon>
        <taxon>Rhodospirillales</taxon>
        <taxon>Thalassospiraceae</taxon>
        <taxon>Thalassospira</taxon>
    </lineage>
</organism>
<dbReference type="CDD" id="cd05466">
    <property type="entry name" value="PBP2_LTTR_substrate"/>
    <property type="match status" value="1"/>
</dbReference>
<dbReference type="InterPro" id="IPR036390">
    <property type="entry name" value="WH_DNA-bd_sf"/>
</dbReference>